<sequence length="99" mass="11017">MADPQGWTALGSIQSLRPRVGIAESSCVFGSEKWPKDDGTLKLENSETLFDAFLRAGLRSSYICCEYFMHLIKSSPEGDYYSPSPSETLAPLLYFEIAK</sequence>
<dbReference type="Proteomes" id="UP000324800">
    <property type="component" value="Unassembled WGS sequence"/>
</dbReference>
<evidence type="ECO:0000313" key="1">
    <source>
        <dbReference type="EMBL" id="KAA6376011.1"/>
    </source>
</evidence>
<dbReference type="AlphaFoldDB" id="A0A5J4V1S9"/>
<dbReference type="EMBL" id="SNRW01010821">
    <property type="protein sequence ID" value="KAA6376011.1"/>
    <property type="molecule type" value="Genomic_DNA"/>
</dbReference>
<accession>A0A5J4V1S9</accession>
<name>A0A5J4V1S9_9EUKA</name>
<evidence type="ECO:0000313" key="2">
    <source>
        <dbReference type="Proteomes" id="UP000324800"/>
    </source>
</evidence>
<comment type="caution">
    <text evidence="1">The sequence shown here is derived from an EMBL/GenBank/DDBJ whole genome shotgun (WGS) entry which is preliminary data.</text>
</comment>
<organism evidence="1 2">
    <name type="scientific">Streblomastix strix</name>
    <dbReference type="NCBI Taxonomy" id="222440"/>
    <lineage>
        <taxon>Eukaryota</taxon>
        <taxon>Metamonada</taxon>
        <taxon>Preaxostyla</taxon>
        <taxon>Oxymonadida</taxon>
        <taxon>Streblomastigidae</taxon>
        <taxon>Streblomastix</taxon>
    </lineage>
</organism>
<protein>
    <submittedName>
        <fullName evidence="1">Uncharacterized protein</fullName>
    </submittedName>
</protein>
<proteinExistence type="predicted"/>
<reference evidence="1 2" key="1">
    <citation type="submission" date="2019-03" db="EMBL/GenBank/DDBJ databases">
        <title>Single cell metagenomics reveals metabolic interactions within the superorganism composed of flagellate Streblomastix strix and complex community of Bacteroidetes bacteria on its surface.</title>
        <authorList>
            <person name="Treitli S.C."/>
            <person name="Kolisko M."/>
            <person name="Husnik F."/>
            <person name="Keeling P."/>
            <person name="Hampl V."/>
        </authorList>
    </citation>
    <scope>NUCLEOTIDE SEQUENCE [LARGE SCALE GENOMIC DNA]</scope>
    <source>
        <strain evidence="1">ST1C</strain>
    </source>
</reference>
<gene>
    <name evidence="1" type="ORF">EZS28_028462</name>
</gene>